<dbReference type="EMBL" id="CP112998">
    <property type="protein sequence ID" value="WAC12840.1"/>
    <property type="molecule type" value="Genomic_DNA"/>
</dbReference>
<feature type="compositionally biased region" description="Low complexity" evidence="1">
    <location>
        <begin position="1"/>
        <end position="14"/>
    </location>
</feature>
<dbReference type="AlphaFoldDB" id="A0A9E8SKT3"/>
<accession>A0A9E8SKT3</accession>
<evidence type="ECO:0000313" key="3">
    <source>
        <dbReference type="Proteomes" id="UP001164653"/>
    </source>
</evidence>
<dbReference type="RefSeq" id="WP_244823538.1">
    <property type="nucleotide sequence ID" value="NZ_CP112998.1"/>
</dbReference>
<protein>
    <submittedName>
        <fullName evidence="2">Uncharacterized protein</fullName>
    </submittedName>
</protein>
<gene>
    <name evidence="2" type="ORF">ON006_02515</name>
</gene>
<evidence type="ECO:0000313" key="2">
    <source>
        <dbReference type="EMBL" id="WAC12840.1"/>
    </source>
</evidence>
<organism evidence="2 3">
    <name type="scientific">Dyadobacter pollutisoli</name>
    <dbReference type="NCBI Taxonomy" id="2910158"/>
    <lineage>
        <taxon>Bacteria</taxon>
        <taxon>Pseudomonadati</taxon>
        <taxon>Bacteroidota</taxon>
        <taxon>Cytophagia</taxon>
        <taxon>Cytophagales</taxon>
        <taxon>Spirosomataceae</taxon>
        <taxon>Dyadobacter</taxon>
    </lineage>
</organism>
<name>A0A9E8SKT3_9BACT</name>
<feature type="region of interest" description="Disordered" evidence="1">
    <location>
        <begin position="1"/>
        <end position="25"/>
    </location>
</feature>
<proteinExistence type="predicted"/>
<sequence>MKTESSSQDQQEQSHPPENQAPDPALLSTLAEELETDENIERLAKKLAKEWNEPAKKDQVPNLPFSEFLDKLKRTKDQ</sequence>
<keyword evidence="3" id="KW-1185">Reference proteome</keyword>
<dbReference type="KEGG" id="dpf:ON006_02515"/>
<reference evidence="2" key="1">
    <citation type="submission" date="2022-11" db="EMBL/GenBank/DDBJ databases">
        <title>Dyadobacter pollutisoli sp. nov., isolated from plastic dumped soil.</title>
        <authorList>
            <person name="Kim J.M."/>
            <person name="Kim K.R."/>
            <person name="Lee J.K."/>
            <person name="Hao L."/>
            <person name="Jeon C.O."/>
        </authorList>
    </citation>
    <scope>NUCLEOTIDE SEQUENCE</scope>
    <source>
        <strain evidence="2">U1</strain>
    </source>
</reference>
<dbReference type="Proteomes" id="UP001164653">
    <property type="component" value="Chromosome"/>
</dbReference>
<evidence type="ECO:0000256" key="1">
    <source>
        <dbReference type="SAM" id="MobiDB-lite"/>
    </source>
</evidence>